<dbReference type="AlphaFoldDB" id="J4H375"/>
<proteinExistence type="predicted"/>
<dbReference type="GeneID" id="24097695"/>
<feature type="region of interest" description="Disordered" evidence="1">
    <location>
        <begin position="74"/>
        <end position="118"/>
    </location>
</feature>
<keyword evidence="3" id="KW-1185">Reference proteome</keyword>
<name>J4H375_9APHY</name>
<evidence type="ECO:0000313" key="3">
    <source>
        <dbReference type="Proteomes" id="UP000006352"/>
    </source>
</evidence>
<accession>J4H375</accession>
<dbReference type="OrthoDB" id="2813351at2759"/>
<dbReference type="RefSeq" id="XP_012182067.1">
    <property type="nucleotide sequence ID" value="XM_012326677.1"/>
</dbReference>
<dbReference type="InParanoid" id="J4H375"/>
<dbReference type="HOGENOM" id="CLU_1855309_0_0_1"/>
<evidence type="ECO:0000313" key="2">
    <source>
        <dbReference type="EMBL" id="CCM02784.1"/>
    </source>
</evidence>
<dbReference type="Proteomes" id="UP000006352">
    <property type="component" value="Unassembled WGS sequence"/>
</dbReference>
<dbReference type="EMBL" id="HE797092">
    <property type="protein sequence ID" value="CCM02784.1"/>
    <property type="molecule type" value="Genomic_DNA"/>
</dbReference>
<gene>
    <name evidence="2" type="ORF">FIBRA_04893</name>
</gene>
<feature type="compositionally biased region" description="Basic and acidic residues" evidence="1">
    <location>
        <begin position="100"/>
        <end position="112"/>
    </location>
</feature>
<evidence type="ECO:0000256" key="1">
    <source>
        <dbReference type="SAM" id="MobiDB-lite"/>
    </source>
</evidence>
<sequence length="138" mass="15127">MSQYTFDTASLTRVHTEDRKGAVKTPKFDWCAHSTIFDAGPCDSPAACRHDQAFIFPHCDSPLSSKLSLACAAEKAPSRESPTISGQEKDKIDVAQQAVDEDKDHDPKDGKATPHQSHIKLAGVFKRFGLHPSPPTKR</sequence>
<organism evidence="2 3">
    <name type="scientific">Fibroporia radiculosa</name>
    <dbReference type="NCBI Taxonomy" id="599839"/>
    <lineage>
        <taxon>Eukaryota</taxon>
        <taxon>Fungi</taxon>
        <taxon>Dikarya</taxon>
        <taxon>Basidiomycota</taxon>
        <taxon>Agaricomycotina</taxon>
        <taxon>Agaricomycetes</taxon>
        <taxon>Polyporales</taxon>
        <taxon>Fibroporiaceae</taxon>
        <taxon>Fibroporia</taxon>
    </lineage>
</organism>
<protein>
    <submittedName>
        <fullName evidence="2">Uncharacterized protein</fullName>
    </submittedName>
</protein>
<reference evidence="2 3" key="1">
    <citation type="journal article" date="2012" name="Appl. Environ. Microbiol.">
        <title>Short-read sequencing for genomic analysis of the brown rot fungus Fibroporia radiculosa.</title>
        <authorList>
            <person name="Tang J.D."/>
            <person name="Perkins A.D."/>
            <person name="Sonstegard T.S."/>
            <person name="Schroeder S.G."/>
            <person name="Burgess S.C."/>
            <person name="Diehl S.V."/>
        </authorList>
    </citation>
    <scope>NUCLEOTIDE SEQUENCE [LARGE SCALE GENOMIC DNA]</scope>
    <source>
        <strain evidence="2 3">TFFH 294</strain>
    </source>
</reference>